<evidence type="ECO:0000256" key="3">
    <source>
        <dbReference type="ARBA" id="ARBA00022475"/>
    </source>
</evidence>
<dbReference type="RefSeq" id="WP_085919002.1">
    <property type="nucleotide sequence ID" value="NZ_JAKNQT010000001.1"/>
</dbReference>
<sequence length="178" mass="20623">MTIDKWPAETSDFQMEEDDTFEWRDYGIEDYATLVVFWLLALDVFMQFFSRYVLGNSIAWTEEMARYLLVTVGFMGGSMAVRTGTHISVEFFYRYMPGWMSRLLVTLVDVVSIAFFATGAWITWKLADRTTALMASVDIPKSFLYYLVLLGFILMLGRAIQMAVIRWRDRNSSHPDAP</sequence>
<proteinExistence type="inferred from homology"/>
<keyword evidence="2 9" id="KW-0813">Transport</keyword>
<evidence type="ECO:0000256" key="2">
    <source>
        <dbReference type="ARBA" id="ARBA00022448"/>
    </source>
</evidence>
<feature type="transmembrane region" description="Helical" evidence="9">
    <location>
        <begin position="64"/>
        <end position="82"/>
    </location>
</feature>
<feature type="transmembrane region" description="Helical" evidence="9">
    <location>
        <begin position="103"/>
        <end position="124"/>
    </location>
</feature>
<comment type="similarity">
    <text evidence="8 9">Belongs to the TRAP transporter small permease family.</text>
</comment>
<name>A0ABT4IU55_9GAMM</name>
<evidence type="ECO:0000256" key="7">
    <source>
        <dbReference type="ARBA" id="ARBA00023136"/>
    </source>
</evidence>
<comment type="caution">
    <text evidence="11">The sequence shown here is derived from an EMBL/GenBank/DDBJ whole genome shotgun (WGS) entry which is preliminary data.</text>
</comment>
<evidence type="ECO:0000256" key="4">
    <source>
        <dbReference type="ARBA" id="ARBA00022519"/>
    </source>
</evidence>
<dbReference type="PANTHER" id="PTHR35011">
    <property type="entry name" value="2,3-DIKETO-L-GULONATE TRAP TRANSPORTER SMALL PERMEASE PROTEIN YIAM"/>
    <property type="match status" value="1"/>
</dbReference>
<organism evidence="11 12">
    <name type="scientific">Vreelandella janggokensis</name>
    <dbReference type="NCBI Taxonomy" id="370767"/>
    <lineage>
        <taxon>Bacteria</taxon>
        <taxon>Pseudomonadati</taxon>
        <taxon>Pseudomonadota</taxon>
        <taxon>Gammaproteobacteria</taxon>
        <taxon>Oceanospirillales</taxon>
        <taxon>Halomonadaceae</taxon>
        <taxon>Vreelandella</taxon>
    </lineage>
</organism>
<feature type="domain" description="Tripartite ATP-independent periplasmic transporters DctQ component" evidence="10">
    <location>
        <begin position="43"/>
        <end position="168"/>
    </location>
</feature>
<accession>A0ABT4IU55</accession>
<reference evidence="11 12" key="1">
    <citation type="submission" date="2022-02" db="EMBL/GenBank/DDBJ databases">
        <title>Study of halophilic communities from a Mexican lake.</title>
        <authorList>
            <person name="Hernandez-Soto L.M."/>
            <person name="Martinez-Abarca F."/>
            <person name="Ramirez-Saad H.C."/>
            <person name="Aguirre-Garrido J.F."/>
        </authorList>
    </citation>
    <scope>NUCLEOTIDE SEQUENCE [LARGE SCALE GENOMIC DNA]</scope>
    <source>
        <strain evidence="11 12">Hjan13</strain>
    </source>
</reference>
<evidence type="ECO:0000256" key="9">
    <source>
        <dbReference type="RuleBase" id="RU369079"/>
    </source>
</evidence>
<evidence type="ECO:0000256" key="5">
    <source>
        <dbReference type="ARBA" id="ARBA00022692"/>
    </source>
</evidence>
<feature type="transmembrane region" description="Helical" evidence="9">
    <location>
        <begin position="144"/>
        <end position="165"/>
    </location>
</feature>
<protein>
    <recommendedName>
        <fullName evidence="9">TRAP transporter small permease protein</fullName>
    </recommendedName>
</protein>
<dbReference type="InterPro" id="IPR007387">
    <property type="entry name" value="TRAP_DctQ"/>
</dbReference>
<evidence type="ECO:0000313" key="11">
    <source>
        <dbReference type="EMBL" id="MCZ0926975.1"/>
    </source>
</evidence>
<evidence type="ECO:0000313" key="12">
    <source>
        <dbReference type="Proteomes" id="UP001321125"/>
    </source>
</evidence>
<keyword evidence="6 9" id="KW-1133">Transmembrane helix</keyword>
<keyword evidence="4 9" id="KW-0997">Cell inner membrane</keyword>
<keyword evidence="5 9" id="KW-0812">Transmembrane</keyword>
<keyword evidence="12" id="KW-1185">Reference proteome</keyword>
<keyword evidence="3" id="KW-1003">Cell membrane</keyword>
<dbReference type="InterPro" id="IPR055348">
    <property type="entry name" value="DctQ"/>
</dbReference>
<keyword evidence="7 9" id="KW-0472">Membrane</keyword>
<evidence type="ECO:0000256" key="8">
    <source>
        <dbReference type="ARBA" id="ARBA00038436"/>
    </source>
</evidence>
<evidence type="ECO:0000259" key="10">
    <source>
        <dbReference type="Pfam" id="PF04290"/>
    </source>
</evidence>
<dbReference type="Pfam" id="PF04290">
    <property type="entry name" value="DctQ"/>
    <property type="match status" value="1"/>
</dbReference>
<comment type="function">
    <text evidence="9">Part of the tripartite ATP-independent periplasmic (TRAP) transport system.</text>
</comment>
<gene>
    <name evidence="11" type="ORF">L0635_07755</name>
</gene>
<feature type="transmembrane region" description="Helical" evidence="9">
    <location>
        <begin position="31"/>
        <end position="52"/>
    </location>
</feature>
<dbReference type="PANTHER" id="PTHR35011:SF11">
    <property type="entry name" value="TRAP TRANSPORTER SMALL PERMEASE PROTEIN"/>
    <property type="match status" value="1"/>
</dbReference>
<dbReference type="EMBL" id="JAKNQU010000002">
    <property type="protein sequence ID" value="MCZ0926975.1"/>
    <property type="molecule type" value="Genomic_DNA"/>
</dbReference>
<comment type="subunit">
    <text evidence="9">The complex comprises the extracytoplasmic solute receptor protein and the two transmembrane proteins.</text>
</comment>
<dbReference type="Proteomes" id="UP001321125">
    <property type="component" value="Unassembled WGS sequence"/>
</dbReference>
<comment type="subcellular location">
    <subcellularLocation>
        <location evidence="1 9">Cell inner membrane</location>
        <topology evidence="1 9">Multi-pass membrane protein</topology>
    </subcellularLocation>
</comment>
<evidence type="ECO:0000256" key="6">
    <source>
        <dbReference type="ARBA" id="ARBA00022989"/>
    </source>
</evidence>
<evidence type="ECO:0000256" key="1">
    <source>
        <dbReference type="ARBA" id="ARBA00004429"/>
    </source>
</evidence>